<comment type="caution">
    <text evidence="3">The sequence shown here is derived from an EMBL/GenBank/DDBJ whole genome shotgun (WGS) entry which is preliminary data.</text>
</comment>
<evidence type="ECO:0000313" key="3">
    <source>
        <dbReference type="EMBL" id="MCP1727572.1"/>
    </source>
</evidence>
<name>A0ABT1G959_9GAMM</name>
<evidence type="ECO:0000313" key="4">
    <source>
        <dbReference type="Proteomes" id="UP001523550"/>
    </source>
</evidence>
<dbReference type="Pfam" id="PF08327">
    <property type="entry name" value="AHSA1"/>
    <property type="match status" value="1"/>
</dbReference>
<evidence type="ECO:0000259" key="2">
    <source>
        <dbReference type="Pfam" id="PF08327"/>
    </source>
</evidence>
<reference evidence="3 4" key="1">
    <citation type="submission" date="2022-03" db="EMBL/GenBank/DDBJ databases">
        <title>Genomic Encyclopedia of Type Strains, Phase III (KMG-III): the genomes of soil and plant-associated and newly described type strains.</title>
        <authorList>
            <person name="Whitman W."/>
        </authorList>
    </citation>
    <scope>NUCLEOTIDE SEQUENCE [LARGE SCALE GENOMIC DNA]</scope>
    <source>
        <strain evidence="3 4">BSker1</strain>
    </source>
</reference>
<sequence length="137" mass="15699">MEISIETTVNAPIERVWQAWTTPEEIKCWNFASDDWCCPDATLDLKVGGKFNYRMESKDGSMGFDFEGEFTAIDSPYRIEFTLGDERVVKVSFHEIGDNVQVVETFEAEDEMSAEQQRDGWQSILLNFKKHVEGDSA</sequence>
<dbReference type="EMBL" id="JALJYF010000002">
    <property type="protein sequence ID" value="MCP1727572.1"/>
    <property type="molecule type" value="Genomic_DNA"/>
</dbReference>
<proteinExistence type="inferred from homology"/>
<protein>
    <submittedName>
        <fullName evidence="3">Uncharacterized protein YndB with AHSA1/START domain</fullName>
    </submittedName>
</protein>
<dbReference type="CDD" id="cd08897">
    <property type="entry name" value="SRPBCC_CalC_Aha1-like_4"/>
    <property type="match status" value="1"/>
</dbReference>
<gene>
    <name evidence="3" type="ORF">J2T60_001572</name>
</gene>
<dbReference type="Gene3D" id="3.30.530.20">
    <property type="match status" value="1"/>
</dbReference>
<accession>A0ABT1G959</accession>
<organism evidence="3 4">
    <name type="scientific">Natronospira proteinivora</name>
    <dbReference type="NCBI Taxonomy" id="1807133"/>
    <lineage>
        <taxon>Bacteria</taxon>
        <taxon>Pseudomonadati</taxon>
        <taxon>Pseudomonadota</taxon>
        <taxon>Gammaproteobacteria</taxon>
        <taxon>Natronospirales</taxon>
        <taxon>Natronospiraceae</taxon>
        <taxon>Natronospira</taxon>
    </lineage>
</organism>
<feature type="domain" description="Activator of Hsp90 ATPase homologue 1/2-like C-terminal" evidence="2">
    <location>
        <begin position="10"/>
        <end position="133"/>
    </location>
</feature>
<dbReference type="Proteomes" id="UP001523550">
    <property type="component" value="Unassembled WGS sequence"/>
</dbReference>
<comment type="similarity">
    <text evidence="1">Belongs to the AHA1 family.</text>
</comment>
<dbReference type="InterPro" id="IPR013538">
    <property type="entry name" value="ASHA1/2-like_C"/>
</dbReference>
<dbReference type="InterPro" id="IPR023393">
    <property type="entry name" value="START-like_dom_sf"/>
</dbReference>
<evidence type="ECO:0000256" key="1">
    <source>
        <dbReference type="ARBA" id="ARBA00006817"/>
    </source>
</evidence>
<keyword evidence="4" id="KW-1185">Reference proteome</keyword>
<dbReference type="RefSeq" id="WP_253447970.1">
    <property type="nucleotide sequence ID" value="NZ_JALJYF010000002.1"/>
</dbReference>
<dbReference type="SUPFAM" id="SSF55961">
    <property type="entry name" value="Bet v1-like"/>
    <property type="match status" value="1"/>
</dbReference>